<dbReference type="OrthoDB" id="287311at2"/>
<dbReference type="EMBL" id="CP036426">
    <property type="protein sequence ID" value="QDV36611.1"/>
    <property type="molecule type" value="Genomic_DNA"/>
</dbReference>
<dbReference type="KEGG" id="tpla:ElP_45390"/>
<keyword evidence="3" id="KW-1185">Reference proteome</keyword>
<feature type="signal peptide" evidence="1">
    <location>
        <begin position="1"/>
        <end position="17"/>
    </location>
</feature>
<evidence type="ECO:0008006" key="4">
    <source>
        <dbReference type="Google" id="ProtNLM"/>
    </source>
</evidence>
<gene>
    <name evidence="2" type="ORF">ElP_45390</name>
</gene>
<evidence type="ECO:0000313" key="2">
    <source>
        <dbReference type="EMBL" id="QDV36611.1"/>
    </source>
</evidence>
<protein>
    <recommendedName>
        <fullName evidence="4">Lipoprotein</fullName>
    </recommendedName>
</protein>
<dbReference type="AlphaFoldDB" id="A0A518H750"/>
<reference evidence="2 3" key="1">
    <citation type="submission" date="2019-02" db="EMBL/GenBank/DDBJ databases">
        <title>Deep-cultivation of Planctomycetes and their phenomic and genomic characterization uncovers novel biology.</title>
        <authorList>
            <person name="Wiegand S."/>
            <person name="Jogler M."/>
            <person name="Boedeker C."/>
            <person name="Pinto D."/>
            <person name="Vollmers J."/>
            <person name="Rivas-Marin E."/>
            <person name="Kohn T."/>
            <person name="Peeters S.H."/>
            <person name="Heuer A."/>
            <person name="Rast P."/>
            <person name="Oberbeckmann S."/>
            <person name="Bunk B."/>
            <person name="Jeske O."/>
            <person name="Meyerdierks A."/>
            <person name="Storesund J.E."/>
            <person name="Kallscheuer N."/>
            <person name="Luecker S."/>
            <person name="Lage O.M."/>
            <person name="Pohl T."/>
            <person name="Merkel B.J."/>
            <person name="Hornburger P."/>
            <person name="Mueller R.-W."/>
            <person name="Bruemmer F."/>
            <person name="Labrenz M."/>
            <person name="Spormann A.M."/>
            <person name="Op den Camp H."/>
            <person name="Overmann J."/>
            <person name="Amann R."/>
            <person name="Jetten M.S.M."/>
            <person name="Mascher T."/>
            <person name="Medema M.H."/>
            <person name="Devos D.P."/>
            <person name="Kaster A.-K."/>
            <person name="Ovreas L."/>
            <person name="Rohde M."/>
            <person name="Galperin M.Y."/>
            <person name="Jogler C."/>
        </authorList>
    </citation>
    <scope>NUCLEOTIDE SEQUENCE [LARGE SCALE GENOMIC DNA]</scope>
    <source>
        <strain evidence="2 3">ElP</strain>
    </source>
</reference>
<organism evidence="2 3">
    <name type="scientific">Tautonia plasticadhaerens</name>
    <dbReference type="NCBI Taxonomy" id="2527974"/>
    <lineage>
        <taxon>Bacteria</taxon>
        <taxon>Pseudomonadati</taxon>
        <taxon>Planctomycetota</taxon>
        <taxon>Planctomycetia</taxon>
        <taxon>Isosphaerales</taxon>
        <taxon>Isosphaeraceae</taxon>
        <taxon>Tautonia</taxon>
    </lineage>
</organism>
<dbReference type="Proteomes" id="UP000317835">
    <property type="component" value="Chromosome"/>
</dbReference>
<feature type="chain" id="PRO_5022025345" description="Lipoprotein" evidence="1">
    <location>
        <begin position="18"/>
        <end position="127"/>
    </location>
</feature>
<name>A0A518H750_9BACT</name>
<accession>A0A518H750</accession>
<evidence type="ECO:0000256" key="1">
    <source>
        <dbReference type="SAM" id="SignalP"/>
    </source>
</evidence>
<evidence type="ECO:0000313" key="3">
    <source>
        <dbReference type="Proteomes" id="UP000317835"/>
    </source>
</evidence>
<sequence length="127" mass="13337" precursor="true">MTIRRAALAAALLSACAAGCGNQPPPTRSLDEEAARRVLAEALEGWKAGRPHAEPSEADPTLRVADEDWLAGARLSSYAVLPGDRAVGPSLACPVALELVEPGGRRVEKRVTYAVGTDPNPSVIRQD</sequence>
<dbReference type="RefSeq" id="WP_145273149.1">
    <property type="nucleotide sequence ID" value="NZ_CP036426.1"/>
</dbReference>
<keyword evidence="1" id="KW-0732">Signal</keyword>
<proteinExistence type="predicted"/>
<dbReference type="PROSITE" id="PS51257">
    <property type="entry name" value="PROKAR_LIPOPROTEIN"/>
    <property type="match status" value="1"/>
</dbReference>